<dbReference type="GO" id="GO:0046872">
    <property type="term" value="F:metal ion binding"/>
    <property type="evidence" value="ECO:0007669"/>
    <property type="project" value="UniProtKB-KW"/>
</dbReference>
<dbReference type="InterPro" id="IPR005093">
    <property type="entry name" value="RNArep_beta"/>
</dbReference>
<dbReference type="SUPFAM" id="SSF56672">
    <property type="entry name" value="DNA/RNA polymerases"/>
    <property type="match status" value="1"/>
</dbReference>
<evidence type="ECO:0000256" key="7">
    <source>
        <dbReference type="ARBA" id="ARBA00030248"/>
    </source>
</evidence>
<keyword evidence="9" id="KW-0479">Metal-binding</keyword>
<gene>
    <name evidence="11" type="primary">SRR5467090_1_4</name>
</gene>
<evidence type="ECO:0000256" key="8">
    <source>
        <dbReference type="ARBA" id="ARBA00048744"/>
    </source>
</evidence>
<feature type="binding site" evidence="9">
    <location>
        <position position="339"/>
    </location>
    <ligand>
        <name>Mg(2+)</name>
        <dbReference type="ChEBI" id="CHEBI:18420"/>
        <label>2</label>
    </ligand>
</feature>
<feature type="domain" description="RdRp catalytic" evidence="10">
    <location>
        <begin position="231"/>
        <end position="370"/>
    </location>
</feature>
<name>A0A8S5KZY7_9VIRU</name>
<dbReference type="Proteomes" id="UP000678539">
    <property type="component" value="Segment"/>
</dbReference>
<dbReference type="EMBL" id="BK013653">
    <property type="protein sequence ID" value="DAD50880.1"/>
    <property type="molecule type" value="Genomic_RNA"/>
</dbReference>
<evidence type="ECO:0000256" key="1">
    <source>
        <dbReference type="ARBA" id="ARBA00012494"/>
    </source>
</evidence>
<protein>
    <recommendedName>
        <fullName evidence="1">RNA-directed RNA polymerase</fullName>
        <ecNumber evidence="1">2.7.7.48</ecNumber>
    </recommendedName>
    <alternativeName>
        <fullName evidence="7">RNA replicase beta chain</fullName>
    </alternativeName>
</protein>
<proteinExistence type="predicted"/>
<evidence type="ECO:0000256" key="3">
    <source>
        <dbReference type="ARBA" id="ARBA00022679"/>
    </source>
</evidence>
<dbReference type="GO" id="GO:0000166">
    <property type="term" value="F:nucleotide binding"/>
    <property type="evidence" value="ECO:0007669"/>
    <property type="project" value="UniProtKB-KW"/>
</dbReference>
<feature type="binding site" evidence="9">
    <location>
        <position position="338"/>
    </location>
    <ligand>
        <name>Mg(2+)</name>
        <dbReference type="ChEBI" id="CHEBI:18420"/>
        <label>2</label>
    </ligand>
</feature>
<dbReference type="GO" id="GO:0003968">
    <property type="term" value="F:RNA-directed RNA polymerase activity"/>
    <property type="evidence" value="ECO:0007669"/>
    <property type="project" value="UniProtKB-KW"/>
</dbReference>
<feature type="binding site" evidence="9">
    <location>
        <position position="246"/>
    </location>
    <ligand>
        <name>Mg(2+)</name>
        <dbReference type="ChEBI" id="CHEBI:18420"/>
        <label>2</label>
    </ligand>
</feature>
<accession>A0A8S5KZY7</accession>
<keyword evidence="9" id="KW-0460">Magnesium</keyword>
<evidence type="ECO:0000256" key="5">
    <source>
        <dbReference type="ARBA" id="ARBA00022741"/>
    </source>
</evidence>
<evidence type="ECO:0000256" key="4">
    <source>
        <dbReference type="ARBA" id="ARBA00022695"/>
    </source>
</evidence>
<dbReference type="EC" id="2.7.7.48" evidence="1"/>
<keyword evidence="2 11" id="KW-0696">RNA-directed RNA polymerase</keyword>
<sequence length="570" mass="64362">MNHLSSELEACLQADIPMREHILTSDMPISSAHKLWLKQSILKKFQDDVLPDADAKCLAKFLESNDSCRAFNLKPRSNAAEEAIGTLKWMLYDVFVKCGTDPYPTLSSFAEGCGLGPGANLNSESYDFYTKLFNSPLSRTSDLLYRHYRYAIIDQPYWFHAELMRGVQCGDVMVDGSRLTFVPKTREISRTVCTEPTLNMMFQKWIGSYLESELKGRFKIDLSYQPEVNRDLAYRGSIDGSFGTIDLSSASDSISCNLCREIFPKSFSDLLFQTRSPLTTLPSGEKVKLDMISSMGNGYTFPLQTLIFASLVVACYRVMGIKPQFGKRAPANFAVFGDDIIVRKDAYDFVVECLETLGFRVNVDKSFNVGHFRESCGGDFFRGHNIRGVYIKSLKQDSLVYSAVNRLLRWSARTDLPLFNTVSYLLSGIEKRKILFIPYTDGDDEGLKVPKAYATSTVWCRTTYSTKYRVRKNVPTTYRIGEGDSLDEAVVRTKLPGFKYNPSGLLLTFLGSYIRYGRISVRSDRAKAKVVWRYSSSWDWIPDAESRNYSQGCGWYTMVGLHLLSAGLGG</sequence>
<organism evidence="11 12">
    <name type="scientific">ssRNA phage SRR5467090_1</name>
    <dbReference type="NCBI Taxonomy" id="2786447"/>
    <lineage>
        <taxon>Viruses</taxon>
        <taxon>Riboviria</taxon>
        <taxon>Orthornavirae</taxon>
        <taxon>Lenarviricota</taxon>
        <taxon>Leviviricetes</taxon>
        <taxon>Norzivirales</taxon>
        <taxon>Atkinsviridae</taxon>
        <taxon>Firunevirus</taxon>
        <taxon>Firunevirus limicola</taxon>
    </lineage>
</organism>
<keyword evidence="12" id="KW-1185">Reference proteome</keyword>
<evidence type="ECO:0000256" key="2">
    <source>
        <dbReference type="ARBA" id="ARBA00022484"/>
    </source>
</evidence>
<evidence type="ECO:0000256" key="6">
    <source>
        <dbReference type="ARBA" id="ARBA00022953"/>
    </source>
</evidence>
<dbReference type="RefSeq" id="YP_010768745.1">
    <property type="nucleotide sequence ID" value="NC_073779.1"/>
</dbReference>
<evidence type="ECO:0000313" key="12">
    <source>
        <dbReference type="Proteomes" id="UP000678539"/>
    </source>
</evidence>
<evidence type="ECO:0000256" key="9">
    <source>
        <dbReference type="PIRSR" id="PIRSR605093-1"/>
    </source>
</evidence>
<dbReference type="GO" id="GO:0039694">
    <property type="term" value="P:viral RNA genome replication"/>
    <property type="evidence" value="ECO:0007669"/>
    <property type="project" value="InterPro"/>
</dbReference>
<dbReference type="InterPro" id="IPR043502">
    <property type="entry name" value="DNA/RNA_pol_sf"/>
</dbReference>
<reference evidence="11" key="1">
    <citation type="submission" date="2020-09" db="EMBL/GenBank/DDBJ databases">
        <title>Leviviricetes taxonomy.</title>
        <authorList>
            <person name="Stockdale S.R."/>
            <person name="Callanan J."/>
            <person name="Adriaenssens E.M."/>
            <person name="Kuhn J.H."/>
            <person name="Rumnieks J."/>
            <person name="Shkoporov A."/>
            <person name="Draper L.A."/>
            <person name="Ross P."/>
            <person name="Hill C."/>
        </authorList>
    </citation>
    <scope>NUCLEOTIDE SEQUENCE</scope>
</reference>
<comment type="catalytic activity">
    <reaction evidence="8">
        <text>RNA(n) + a ribonucleoside 5'-triphosphate = RNA(n+1) + diphosphate</text>
        <dbReference type="Rhea" id="RHEA:21248"/>
        <dbReference type="Rhea" id="RHEA-COMP:14527"/>
        <dbReference type="Rhea" id="RHEA-COMP:17342"/>
        <dbReference type="ChEBI" id="CHEBI:33019"/>
        <dbReference type="ChEBI" id="CHEBI:61557"/>
        <dbReference type="ChEBI" id="CHEBI:140395"/>
        <dbReference type="EC" id="2.7.7.48"/>
    </reaction>
</comment>
<comment type="cofactor">
    <cofactor evidence="9">
        <name>Mg(2+)</name>
        <dbReference type="ChEBI" id="CHEBI:18420"/>
    </cofactor>
    <text evidence="9">Binds 2 Mg(2+) per subunit.</text>
</comment>
<dbReference type="InterPro" id="IPR007096">
    <property type="entry name" value="RNA-dir_Rpol_cat_phage"/>
</dbReference>
<dbReference type="GeneID" id="80396924"/>
<dbReference type="Pfam" id="PF03431">
    <property type="entry name" value="RNA_replicase_B"/>
    <property type="match status" value="1"/>
</dbReference>
<keyword evidence="3" id="KW-0808">Transferase</keyword>
<keyword evidence="5" id="KW-0547">Nucleotide-binding</keyword>
<keyword evidence="4" id="KW-0548">Nucleotidyltransferase</keyword>
<dbReference type="KEGG" id="vg:80396924"/>
<dbReference type="PROSITE" id="PS50522">
    <property type="entry name" value="RDRP_PHAGE"/>
    <property type="match status" value="1"/>
</dbReference>
<evidence type="ECO:0000259" key="10">
    <source>
        <dbReference type="PROSITE" id="PS50522"/>
    </source>
</evidence>
<keyword evidence="6" id="KW-0693">Viral RNA replication</keyword>
<evidence type="ECO:0000313" key="11">
    <source>
        <dbReference type="EMBL" id="DAD50880.1"/>
    </source>
</evidence>